<dbReference type="EMBL" id="JACJST010000003">
    <property type="protein sequence ID" value="MBD2567200.1"/>
    <property type="molecule type" value="Genomic_DNA"/>
</dbReference>
<name>A0ABR8FAG3_9NOST</name>
<proteinExistence type="predicted"/>
<dbReference type="Proteomes" id="UP000640531">
    <property type="component" value="Unassembled WGS sequence"/>
</dbReference>
<accession>A0ABR8FAG3</accession>
<protein>
    <recommendedName>
        <fullName evidence="3">Bacteriocin</fullName>
    </recommendedName>
</protein>
<reference evidence="1 2" key="1">
    <citation type="journal article" date="2020" name="ISME J.">
        <title>Comparative genomics reveals insights into cyanobacterial evolution and habitat adaptation.</title>
        <authorList>
            <person name="Chen M.Y."/>
            <person name="Teng W.K."/>
            <person name="Zhao L."/>
            <person name="Hu C.X."/>
            <person name="Zhou Y.K."/>
            <person name="Han B.P."/>
            <person name="Song L.R."/>
            <person name="Shu W.S."/>
        </authorList>
    </citation>
    <scope>NUCLEOTIDE SEQUENCE [LARGE SCALE GENOMIC DNA]</scope>
    <source>
        <strain evidence="1 2">FACHB-196</strain>
    </source>
</reference>
<gene>
    <name evidence="1" type="ORF">H6G59_04685</name>
</gene>
<dbReference type="RefSeq" id="WP_190711987.1">
    <property type="nucleotide sequence ID" value="NZ_JACJST010000003.1"/>
</dbReference>
<comment type="caution">
    <text evidence="1">The sequence shown here is derived from an EMBL/GenBank/DDBJ whole genome shotgun (WGS) entry which is preliminary data.</text>
</comment>
<evidence type="ECO:0000313" key="1">
    <source>
        <dbReference type="EMBL" id="MBD2567200.1"/>
    </source>
</evidence>
<evidence type="ECO:0000313" key="2">
    <source>
        <dbReference type="Proteomes" id="UP000640531"/>
    </source>
</evidence>
<organism evidence="1 2">
    <name type="scientific">Anabaena lutea FACHB-196</name>
    <dbReference type="NCBI Taxonomy" id="2692881"/>
    <lineage>
        <taxon>Bacteria</taxon>
        <taxon>Bacillati</taxon>
        <taxon>Cyanobacteriota</taxon>
        <taxon>Cyanophyceae</taxon>
        <taxon>Nostocales</taxon>
        <taxon>Nostocaceae</taxon>
        <taxon>Anabaena</taxon>
    </lineage>
</organism>
<keyword evidence="2" id="KW-1185">Reference proteome</keyword>
<evidence type="ECO:0008006" key="3">
    <source>
        <dbReference type="Google" id="ProtNLM"/>
    </source>
</evidence>
<sequence>MSNKIISSKLLTELSAEEQEVLAGGRGWGGYGRGRGWGGYGRGRGWGGYGRGRGW</sequence>